<keyword evidence="4" id="KW-1185">Reference proteome</keyword>
<organism evidence="3 4">
    <name type="scientific">Cimex lectularius</name>
    <name type="common">Bed bug</name>
    <name type="synonym">Acanthia lectularia</name>
    <dbReference type="NCBI Taxonomy" id="79782"/>
    <lineage>
        <taxon>Eukaryota</taxon>
        <taxon>Metazoa</taxon>
        <taxon>Ecdysozoa</taxon>
        <taxon>Arthropoda</taxon>
        <taxon>Hexapoda</taxon>
        <taxon>Insecta</taxon>
        <taxon>Pterygota</taxon>
        <taxon>Neoptera</taxon>
        <taxon>Paraneoptera</taxon>
        <taxon>Hemiptera</taxon>
        <taxon>Heteroptera</taxon>
        <taxon>Panheteroptera</taxon>
        <taxon>Cimicomorpha</taxon>
        <taxon>Cimicidae</taxon>
        <taxon>Cimex</taxon>
    </lineage>
</organism>
<dbReference type="RefSeq" id="XP_014248882.1">
    <property type="nucleotide sequence ID" value="XM_014393396.2"/>
</dbReference>
<evidence type="ECO:0000313" key="3">
    <source>
        <dbReference type="EnsemblMetazoa" id="XP_014248882.1"/>
    </source>
</evidence>
<dbReference type="Gene3D" id="1.10.238.20">
    <property type="entry name" value="Pheromone/general odorant binding protein domain"/>
    <property type="match status" value="1"/>
</dbReference>
<dbReference type="Pfam" id="PF01395">
    <property type="entry name" value="PBP_GOBP"/>
    <property type="match status" value="1"/>
</dbReference>
<proteinExistence type="predicted"/>
<dbReference type="CDD" id="cd23992">
    <property type="entry name" value="PBP_GOBP"/>
    <property type="match status" value="1"/>
</dbReference>
<name>A0A8I6RP72_CIMLE</name>
<dbReference type="GO" id="GO:0005549">
    <property type="term" value="F:odorant binding"/>
    <property type="evidence" value="ECO:0007669"/>
    <property type="project" value="InterPro"/>
</dbReference>
<dbReference type="InterPro" id="IPR036728">
    <property type="entry name" value="PBP_GOBP_sf"/>
</dbReference>
<dbReference type="CTD" id="37311"/>
<dbReference type="AlphaFoldDB" id="A0A8I6RP72"/>
<dbReference type="SMART" id="SM00708">
    <property type="entry name" value="PhBP"/>
    <property type="match status" value="1"/>
</dbReference>
<evidence type="ECO:0000256" key="2">
    <source>
        <dbReference type="SAM" id="SignalP"/>
    </source>
</evidence>
<dbReference type="Proteomes" id="UP000494040">
    <property type="component" value="Unassembled WGS sequence"/>
</dbReference>
<reference evidence="3" key="1">
    <citation type="submission" date="2022-01" db="UniProtKB">
        <authorList>
            <consortium name="EnsemblMetazoa"/>
        </authorList>
    </citation>
    <scope>IDENTIFICATION</scope>
</reference>
<dbReference type="KEGG" id="clec:106666311"/>
<evidence type="ECO:0000256" key="1">
    <source>
        <dbReference type="ARBA" id="ARBA00022729"/>
    </source>
</evidence>
<sequence>MRFVGVTAFGVWAVVVLTIPGFAISQGKGEPMTNKTKIFKESFIKSVKYCASIHETNMVEAIALFGQRESSDQKGKCFLHCMLQRYRLMDKSGNYIKDKFKPFLEYIPASNFLMTIKDNLRECMQVSEAETDACSKAYKFFRCFYQRGAAKKTPGSPSTQDILPADGF</sequence>
<dbReference type="OrthoDB" id="6610259at2759"/>
<protein>
    <recommendedName>
        <fullName evidence="5">Odorant binding protein</fullName>
    </recommendedName>
</protein>
<evidence type="ECO:0008006" key="5">
    <source>
        <dbReference type="Google" id="ProtNLM"/>
    </source>
</evidence>
<dbReference type="GO" id="GO:0005615">
    <property type="term" value="C:extracellular space"/>
    <property type="evidence" value="ECO:0007669"/>
    <property type="project" value="TreeGrafter"/>
</dbReference>
<feature type="chain" id="PRO_5035295141" description="Odorant binding protein" evidence="2">
    <location>
        <begin position="30"/>
        <end position="168"/>
    </location>
</feature>
<dbReference type="EnsemblMetazoa" id="XM_014393396.2">
    <property type="protein sequence ID" value="XP_014248882.1"/>
    <property type="gene ID" value="LOC106666311"/>
</dbReference>
<evidence type="ECO:0000313" key="4">
    <source>
        <dbReference type="Proteomes" id="UP000494040"/>
    </source>
</evidence>
<dbReference type="SUPFAM" id="SSF47565">
    <property type="entry name" value="Insect pheromone/odorant-binding proteins"/>
    <property type="match status" value="1"/>
</dbReference>
<accession>A0A8I6RP72</accession>
<dbReference type="PANTHER" id="PTHR11857">
    <property type="entry name" value="ODORANT BINDING PROTEIN-RELATED"/>
    <property type="match status" value="1"/>
</dbReference>
<feature type="signal peptide" evidence="2">
    <location>
        <begin position="1"/>
        <end position="29"/>
    </location>
</feature>
<dbReference type="GO" id="GO:0007608">
    <property type="term" value="P:sensory perception of smell"/>
    <property type="evidence" value="ECO:0007669"/>
    <property type="project" value="TreeGrafter"/>
</dbReference>
<dbReference type="GeneID" id="106666311"/>
<keyword evidence="1 2" id="KW-0732">Signal</keyword>
<dbReference type="InterPro" id="IPR006170">
    <property type="entry name" value="PBP/GOBP"/>
</dbReference>